<dbReference type="GO" id="GO:0000287">
    <property type="term" value="F:magnesium ion binding"/>
    <property type="evidence" value="ECO:0007669"/>
    <property type="project" value="InterPro"/>
</dbReference>
<dbReference type="GO" id="GO:0008897">
    <property type="term" value="F:holo-[acyl-carrier-protein] synthase activity"/>
    <property type="evidence" value="ECO:0007669"/>
    <property type="project" value="UniProtKB-EC"/>
</dbReference>
<dbReference type="InterPro" id="IPR008278">
    <property type="entry name" value="4-PPantetheinyl_Trfase_dom"/>
</dbReference>
<dbReference type="Proteomes" id="UP000769528">
    <property type="component" value="Unassembled WGS sequence"/>
</dbReference>
<dbReference type="GO" id="GO:0019878">
    <property type="term" value="P:lysine biosynthetic process via aminoadipic acid"/>
    <property type="evidence" value="ECO:0007669"/>
    <property type="project" value="TreeGrafter"/>
</dbReference>
<dbReference type="GO" id="GO:0005829">
    <property type="term" value="C:cytosol"/>
    <property type="evidence" value="ECO:0007669"/>
    <property type="project" value="TreeGrafter"/>
</dbReference>
<dbReference type="Gene3D" id="3.90.470.20">
    <property type="entry name" value="4'-phosphopantetheinyl transferase domain"/>
    <property type="match status" value="1"/>
</dbReference>
<dbReference type="PANTHER" id="PTHR12215:SF10">
    <property type="entry name" value="L-AMINOADIPATE-SEMIALDEHYDE DEHYDROGENASE-PHOSPHOPANTETHEINYL TRANSFERASE"/>
    <property type="match status" value="1"/>
</dbReference>
<name>A0A9P8PPT0_9ASCO</name>
<proteinExistence type="predicted"/>
<organism evidence="4 5">
    <name type="scientific">Wickerhamomyces mucosus</name>
    <dbReference type="NCBI Taxonomy" id="1378264"/>
    <lineage>
        <taxon>Eukaryota</taxon>
        <taxon>Fungi</taxon>
        <taxon>Dikarya</taxon>
        <taxon>Ascomycota</taxon>
        <taxon>Saccharomycotina</taxon>
        <taxon>Saccharomycetes</taxon>
        <taxon>Phaffomycetales</taxon>
        <taxon>Wickerhamomycetaceae</taxon>
        <taxon>Wickerhamomyces</taxon>
    </lineage>
</organism>
<dbReference type="AlphaFoldDB" id="A0A9P8PPT0"/>
<evidence type="ECO:0000256" key="1">
    <source>
        <dbReference type="ARBA" id="ARBA00013172"/>
    </source>
</evidence>
<dbReference type="SUPFAM" id="SSF56214">
    <property type="entry name" value="4'-phosphopantetheinyl transferase"/>
    <property type="match status" value="2"/>
</dbReference>
<evidence type="ECO:0000313" key="4">
    <source>
        <dbReference type="EMBL" id="KAH3675986.1"/>
    </source>
</evidence>
<reference evidence="4" key="2">
    <citation type="submission" date="2021-01" db="EMBL/GenBank/DDBJ databases">
        <authorList>
            <person name="Schikora-Tamarit M.A."/>
        </authorList>
    </citation>
    <scope>NUCLEOTIDE SEQUENCE</scope>
    <source>
        <strain evidence="4">CBS6341</strain>
    </source>
</reference>
<gene>
    <name evidence="4" type="ORF">WICMUC_002282</name>
</gene>
<feature type="domain" description="4'-phosphopantetheinyl transferase" evidence="3">
    <location>
        <begin position="75"/>
        <end position="175"/>
    </location>
</feature>
<reference evidence="4" key="1">
    <citation type="journal article" date="2021" name="Open Biol.">
        <title>Shared evolutionary footprints suggest mitochondrial oxidative damage underlies multiple complex I losses in fungi.</title>
        <authorList>
            <person name="Schikora-Tamarit M.A."/>
            <person name="Marcet-Houben M."/>
            <person name="Nosek J."/>
            <person name="Gabaldon T."/>
        </authorList>
    </citation>
    <scope>NUCLEOTIDE SEQUENCE</scope>
    <source>
        <strain evidence="4">CBS6341</strain>
    </source>
</reference>
<accession>A0A9P8PPT0</accession>
<evidence type="ECO:0000313" key="5">
    <source>
        <dbReference type="Proteomes" id="UP000769528"/>
    </source>
</evidence>
<evidence type="ECO:0000259" key="3">
    <source>
        <dbReference type="Pfam" id="PF01648"/>
    </source>
</evidence>
<dbReference type="OrthoDB" id="26719at2759"/>
<dbReference type="Pfam" id="PF01648">
    <property type="entry name" value="ACPS"/>
    <property type="match status" value="1"/>
</dbReference>
<comment type="caution">
    <text evidence="4">The sequence shown here is derived from an EMBL/GenBank/DDBJ whole genome shotgun (WGS) entry which is preliminary data.</text>
</comment>
<protein>
    <recommendedName>
        <fullName evidence="1">holo-[acyl-carrier-protein] synthase</fullName>
        <ecNumber evidence="1">2.7.8.7</ecNumber>
    </recommendedName>
</protein>
<evidence type="ECO:0000256" key="2">
    <source>
        <dbReference type="ARBA" id="ARBA00022679"/>
    </source>
</evidence>
<dbReference type="EMBL" id="JAEUBF010000681">
    <property type="protein sequence ID" value="KAH3675986.1"/>
    <property type="molecule type" value="Genomic_DNA"/>
</dbReference>
<dbReference type="InterPro" id="IPR050559">
    <property type="entry name" value="P-Pant_transferase_sf"/>
</dbReference>
<dbReference type="PANTHER" id="PTHR12215">
    <property type="entry name" value="PHOSPHOPANTETHEINE TRANSFERASE"/>
    <property type="match status" value="1"/>
</dbReference>
<keyword evidence="2" id="KW-0808">Transferase</keyword>
<dbReference type="EC" id="2.7.8.7" evidence="1"/>
<keyword evidence="5" id="KW-1185">Reference proteome</keyword>
<sequence>MTTIRFSSDSKTSLSNQLLQRFISCIYRNTTDITKVEFEYNKFGKPSLVDTNLCFSMSNQQGYTSMIINTDMKEVGIDLASIKDLNKFGNNYLDNFAEIFHENEYKYLSKYDNYELKVIFTEFWALKESYAKKLGVGLNADLQSFDFRNVHLVNYKTSRELKNYLEIQKSQWNSSATLYIYDNLEKDLNIFLNRLNPDIVVSVIGESIDQPLIVKIPIDTILEYFQ</sequence>
<dbReference type="InterPro" id="IPR037143">
    <property type="entry name" value="4-PPantetheinyl_Trfase_dom_sf"/>
</dbReference>